<accession>A0A8S2WXV6</accession>
<dbReference type="EMBL" id="CAJOBA010087078">
    <property type="protein sequence ID" value="CAF4468156.1"/>
    <property type="molecule type" value="Genomic_DNA"/>
</dbReference>
<proteinExistence type="predicted"/>
<dbReference type="AlphaFoldDB" id="A0A8S2WXV6"/>
<evidence type="ECO:0000313" key="3">
    <source>
        <dbReference type="Proteomes" id="UP000682733"/>
    </source>
</evidence>
<organism evidence="2 3">
    <name type="scientific">Didymodactylos carnosus</name>
    <dbReference type="NCBI Taxonomy" id="1234261"/>
    <lineage>
        <taxon>Eukaryota</taxon>
        <taxon>Metazoa</taxon>
        <taxon>Spiralia</taxon>
        <taxon>Gnathifera</taxon>
        <taxon>Rotifera</taxon>
        <taxon>Eurotatoria</taxon>
        <taxon>Bdelloidea</taxon>
        <taxon>Philodinida</taxon>
        <taxon>Philodinidae</taxon>
        <taxon>Didymodactylos</taxon>
    </lineage>
</organism>
<comment type="caution">
    <text evidence="2">The sequence shown here is derived from an EMBL/GenBank/DDBJ whole genome shotgun (WGS) entry which is preliminary data.</text>
</comment>
<name>A0A8S2WXV6_9BILA</name>
<protein>
    <submittedName>
        <fullName evidence="2">Uncharacterized protein</fullName>
    </submittedName>
</protein>
<sequence length="249" mass="27885">MAEELHIEALAIGLELIQISNQEYTPYWTTLIKNIRNGGYSGLLTYSSIFYPIETPQIGFWDTLDFIGMDFYLPLLNITNDSSIPSYQDMVESFSGYFQYFKLWLSNQSSNVSSKPVIFTEVGYPSSLAGLAMPSSTPPAQCIGNYSANFTLQNMAFKAFFQALHENSGIFNGTIIFWWDNPSSSDSYNERDSNNWGCSWTVRGKPAEYTVAEAFGGQYSSDQSSPSNISNITSMSIKLFLCIILLFAL</sequence>
<dbReference type="InterPro" id="IPR017853">
    <property type="entry name" value="GH"/>
</dbReference>
<dbReference type="SUPFAM" id="SSF51445">
    <property type="entry name" value="(Trans)glycosidases"/>
    <property type="match status" value="1"/>
</dbReference>
<evidence type="ECO:0000313" key="2">
    <source>
        <dbReference type="EMBL" id="CAF4468156.1"/>
    </source>
</evidence>
<evidence type="ECO:0000313" key="1">
    <source>
        <dbReference type="EMBL" id="CAF1636412.1"/>
    </source>
</evidence>
<dbReference type="Proteomes" id="UP000682733">
    <property type="component" value="Unassembled WGS sequence"/>
</dbReference>
<dbReference type="Gene3D" id="3.20.20.80">
    <property type="entry name" value="Glycosidases"/>
    <property type="match status" value="1"/>
</dbReference>
<dbReference type="Pfam" id="PF22612">
    <property type="entry name" value="GH113"/>
    <property type="match status" value="1"/>
</dbReference>
<gene>
    <name evidence="1" type="ORF">OVA965_LOCUS44032</name>
    <name evidence="2" type="ORF">TMI583_LOCUS46567</name>
</gene>
<dbReference type="Proteomes" id="UP000677228">
    <property type="component" value="Unassembled WGS sequence"/>
</dbReference>
<reference evidence="2" key="1">
    <citation type="submission" date="2021-02" db="EMBL/GenBank/DDBJ databases">
        <authorList>
            <person name="Nowell W R."/>
        </authorList>
    </citation>
    <scope>NUCLEOTIDE SEQUENCE</scope>
</reference>
<dbReference type="InterPro" id="IPR055151">
    <property type="entry name" value="GH113"/>
</dbReference>
<dbReference type="EMBL" id="CAJNOK010060775">
    <property type="protein sequence ID" value="CAF1636412.1"/>
    <property type="molecule type" value="Genomic_DNA"/>
</dbReference>